<dbReference type="PANTHER" id="PTHR13254">
    <property type="entry name" value="GOLGI AUTOANTIGEN, GOLGIN SUBFAMILY A, 7"/>
    <property type="match status" value="1"/>
</dbReference>
<feature type="region of interest" description="Disordered" evidence="7">
    <location>
        <begin position="93"/>
        <end position="117"/>
    </location>
</feature>
<keyword evidence="6" id="KW-0472">Membrane</keyword>
<evidence type="ECO:0000256" key="3">
    <source>
        <dbReference type="ARBA" id="ARBA00011396"/>
    </source>
</evidence>
<evidence type="ECO:0000256" key="4">
    <source>
        <dbReference type="ARBA" id="ARBA00018463"/>
    </source>
</evidence>
<dbReference type="AlphaFoldDB" id="A0AA39V0U3"/>
<dbReference type="EMBL" id="JAUEPU010000001">
    <property type="protein sequence ID" value="KAK0506444.1"/>
    <property type="molecule type" value="Genomic_DNA"/>
</dbReference>
<reference evidence="9" key="1">
    <citation type="submission" date="2023-06" db="EMBL/GenBank/DDBJ databases">
        <authorList>
            <consortium name="Lawrence Berkeley National Laboratory"/>
            <person name="Ahrendt S."/>
            <person name="Sahu N."/>
            <person name="Indic B."/>
            <person name="Wong-Bajracharya J."/>
            <person name="Merenyi Z."/>
            <person name="Ke H.-M."/>
            <person name="Monk M."/>
            <person name="Kocsube S."/>
            <person name="Drula E."/>
            <person name="Lipzen A."/>
            <person name="Balint B."/>
            <person name="Henrissat B."/>
            <person name="Andreopoulos B."/>
            <person name="Martin F.M."/>
            <person name="Harder C.B."/>
            <person name="Rigling D."/>
            <person name="Ford K.L."/>
            <person name="Foster G.D."/>
            <person name="Pangilinan J."/>
            <person name="Papanicolaou A."/>
            <person name="Barry K."/>
            <person name="LaButti K."/>
            <person name="Viragh M."/>
            <person name="Koriabine M."/>
            <person name="Yan M."/>
            <person name="Riley R."/>
            <person name="Champramary S."/>
            <person name="Plett K.L."/>
            <person name="Tsai I.J."/>
            <person name="Slot J."/>
            <person name="Sipos G."/>
            <person name="Plett J."/>
            <person name="Nagy L.G."/>
            <person name="Grigoriev I.V."/>
        </authorList>
    </citation>
    <scope>NUCLEOTIDE SEQUENCE</scope>
    <source>
        <strain evidence="9">HWK02</strain>
    </source>
</reference>
<comment type="subcellular location">
    <subcellularLocation>
        <location evidence="1">Endoplasmic reticulum membrane</location>
        <topology evidence="1">Peripheral membrane protein</topology>
    </subcellularLocation>
</comment>
<evidence type="ECO:0000313" key="10">
    <source>
        <dbReference type="Proteomes" id="UP001175228"/>
    </source>
</evidence>
<comment type="similarity">
    <text evidence="2">Belongs to the ERF4 family.</text>
</comment>
<accession>A0AA39V0U3</accession>
<evidence type="ECO:0000256" key="2">
    <source>
        <dbReference type="ARBA" id="ARBA00007732"/>
    </source>
</evidence>
<comment type="caution">
    <text evidence="9">The sequence shown here is derived from an EMBL/GenBank/DDBJ whole genome shotgun (WGS) entry which is preliminary data.</text>
</comment>
<comment type="subunit">
    <text evidence="3">Interacts with ERF2.</text>
</comment>
<protein>
    <recommendedName>
        <fullName evidence="4">Ras modification protein ERF4</fullName>
    </recommendedName>
</protein>
<evidence type="ECO:0000259" key="8">
    <source>
        <dbReference type="Pfam" id="PF10256"/>
    </source>
</evidence>
<dbReference type="Proteomes" id="UP001175228">
    <property type="component" value="Unassembled WGS sequence"/>
</dbReference>
<dbReference type="PANTHER" id="PTHR13254:SF0">
    <property type="entry name" value="GOLGIN SUBFAMILY A MEMBER 7_ERF4 DOMAIN-CONTAINING PROTEIN"/>
    <property type="match status" value="1"/>
</dbReference>
<evidence type="ECO:0000256" key="6">
    <source>
        <dbReference type="ARBA" id="ARBA00023136"/>
    </source>
</evidence>
<gene>
    <name evidence="9" type="ORF">EDD18DRAFT_1455764</name>
</gene>
<dbReference type="InterPro" id="IPR051371">
    <property type="entry name" value="Ras_palmitoyltransferase"/>
</dbReference>
<feature type="compositionally biased region" description="Polar residues" evidence="7">
    <location>
        <begin position="178"/>
        <end position="196"/>
    </location>
</feature>
<keyword evidence="10" id="KW-1185">Reference proteome</keyword>
<evidence type="ECO:0000256" key="1">
    <source>
        <dbReference type="ARBA" id="ARBA00004406"/>
    </source>
</evidence>
<dbReference type="GO" id="GO:0005789">
    <property type="term" value="C:endoplasmic reticulum membrane"/>
    <property type="evidence" value="ECO:0007669"/>
    <property type="project" value="UniProtKB-SubCell"/>
</dbReference>
<evidence type="ECO:0000313" key="9">
    <source>
        <dbReference type="EMBL" id="KAK0506444.1"/>
    </source>
</evidence>
<keyword evidence="5" id="KW-0256">Endoplasmic reticulum</keyword>
<feature type="region of interest" description="Disordered" evidence="7">
    <location>
        <begin position="134"/>
        <end position="198"/>
    </location>
</feature>
<dbReference type="GO" id="GO:0031211">
    <property type="term" value="C:endoplasmic reticulum palmitoyltransferase complex"/>
    <property type="evidence" value="ECO:0007669"/>
    <property type="project" value="TreeGrafter"/>
</dbReference>
<proteinExistence type="inferred from homology"/>
<sequence>MTSESLPVPSDSWVTPPIDTQRGHAFSHSLTSSHLSIKRNSVIDPASMENSGHSVDGVVLDITRRDSKREDTGEELRFQRETSFDAIQDTLAGENQDSETSVWHPLQFGDPANHTQDTTVVDLGDSIVDANGRLVFPDGVSKNSPPPSPRGSVHPIDTQKPHSPQPWELVDPPPSNGHKPSQYGTVSNKFSTLQGSSHRRPLIPKSSYYFGPPPPDAAFGTPPMGQIGVHHPREVIRIERDYTGGELIQFAPIYPLELEGRITPTQFLESINAINELLISAHSIRRSMVDNVLAVVTLYLSRLIITSHYEKEMKRLKLLFDELNSGLYNPAGLNLLWPGKVAFLYVSFRSSFGISSPLYILTNHQMEIEYYVRFCQSVYFCETNHVTSDTNPVPPDSSYFYCFLRMHLLDLFTSVFDHHYPYFR</sequence>
<organism evidence="9 10">
    <name type="scientific">Armillaria luteobubalina</name>
    <dbReference type="NCBI Taxonomy" id="153913"/>
    <lineage>
        <taxon>Eukaryota</taxon>
        <taxon>Fungi</taxon>
        <taxon>Dikarya</taxon>
        <taxon>Basidiomycota</taxon>
        <taxon>Agaricomycotina</taxon>
        <taxon>Agaricomycetes</taxon>
        <taxon>Agaricomycetidae</taxon>
        <taxon>Agaricales</taxon>
        <taxon>Marasmiineae</taxon>
        <taxon>Physalacriaceae</taxon>
        <taxon>Armillaria</taxon>
    </lineage>
</organism>
<dbReference type="GO" id="GO:0006612">
    <property type="term" value="P:protein targeting to membrane"/>
    <property type="evidence" value="ECO:0007669"/>
    <property type="project" value="TreeGrafter"/>
</dbReference>
<evidence type="ECO:0000256" key="7">
    <source>
        <dbReference type="SAM" id="MobiDB-lite"/>
    </source>
</evidence>
<dbReference type="Pfam" id="PF10256">
    <property type="entry name" value="Erf4"/>
    <property type="match status" value="1"/>
</dbReference>
<feature type="domain" description="Golgin subfamily A member 7/ERF4" evidence="8">
    <location>
        <begin position="235"/>
        <end position="346"/>
    </location>
</feature>
<evidence type="ECO:0000256" key="5">
    <source>
        <dbReference type="ARBA" id="ARBA00022824"/>
    </source>
</evidence>
<name>A0AA39V0U3_9AGAR</name>
<feature type="region of interest" description="Disordered" evidence="7">
    <location>
        <begin position="1"/>
        <end position="31"/>
    </location>
</feature>
<dbReference type="InterPro" id="IPR019383">
    <property type="entry name" value="Golgin_A_7/ERF4"/>
</dbReference>